<sequence>MSGGDGRVHNQSSGTVFGAQVQAGVIEALTVVHAQRPPVPRDVPAPAHGFVNRAAELAALDAAWEAARARGPEGAGGPALLVLTGDGGIGKSALSYQWAARHVERFPDGQLYVDLAQERRGGAVDLGTVAAYLARRLGVGADFVPADPAGRAAVYRSATAGRHGLLLVVDNAEHAAEVRALLPRHGMVLVTSRRPLGTLRMDGARPVPVGELDTAACRELVRSWLDESEVSDAALGGLLRVCGGRPLTLWTVGERLLDGSGAGVERVVAELAREGEAVTMRHAFDRVLASFPPATRRLYRLLGALPGPTFPRELALSLGVDDASAGLDALEAARLVTRRAPGHYAFHDEVRAHAATLPDEAERAAAREAGSAFAWAVCELVDRAVLGERLRLTGDEPRPEVAALPELSAPGEALDWMEREHAGVLALLRAAAEDGRHERVWLMCQALWAYYHSRKPYGDWIESHRLGVVAARWAGRPDAELRMVNQLARARVELREYAAAEETLEPAEALLAAVPQRQLRGVLHETRGVLARAVGRPAEAAEHFRAAKDANAGDERGMAVQGYQLAGALLDLGRPEAALAELDEALARVPGERNAALHARIGLVRGEALRAAGRTAEAVAALDASAALAERLGLWAKARAALLVLAELTREPEAAARVAERLAEADRGAGVPPAPPAG</sequence>
<dbReference type="OrthoDB" id="3311584at2"/>
<dbReference type="InterPro" id="IPR011990">
    <property type="entry name" value="TPR-like_helical_dom_sf"/>
</dbReference>
<dbReference type="AlphaFoldDB" id="A0A5C4VBR2"/>
<keyword evidence="2" id="KW-1185">Reference proteome</keyword>
<accession>A0A5C4VBR2</accession>
<dbReference type="InterPro" id="IPR027417">
    <property type="entry name" value="P-loop_NTPase"/>
</dbReference>
<name>A0A5C4VBR2_9ACTN</name>
<dbReference type="PANTHER" id="PTHR47691">
    <property type="entry name" value="REGULATOR-RELATED"/>
    <property type="match status" value="1"/>
</dbReference>
<dbReference type="EMBL" id="VDGT01000002">
    <property type="protein sequence ID" value="TNM33327.1"/>
    <property type="molecule type" value="Genomic_DNA"/>
</dbReference>
<proteinExistence type="predicted"/>
<dbReference type="Gene3D" id="1.25.40.10">
    <property type="entry name" value="Tetratricopeptide repeat domain"/>
    <property type="match status" value="1"/>
</dbReference>
<dbReference type="Proteomes" id="UP000311713">
    <property type="component" value="Unassembled WGS sequence"/>
</dbReference>
<organism evidence="1 2">
    <name type="scientific">Streptomyces sedi</name>
    <dbReference type="NCBI Taxonomy" id="555059"/>
    <lineage>
        <taxon>Bacteria</taxon>
        <taxon>Bacillati</taxon>
        <taxon>Actinomycetota</taxon>
        <taxon>Actinomycetes</taxon>
        <taxon>Kitasatosporales</taxon>
        <taxon>Streptomycetaceae</taxon>
        <taxon>Streptomyces</taxon>
    </lineage>
</organism>
<dbReference type="SUPFAM" id="SSF48452">
    <property type="entry name" value="TPR-like"/>
    <property type="match status" value="1"/>
</dbReference>
<evidence type="ECO:0000313" key="1">
    <source>
        <dbReference type="EMBL" id="TNM33327.1"/>
    </source>
</evidence>
<dbReference type="PANTHER" id="PTHR47691:SF3">
    <property type="entry name" value="HTH-TYPE TRANSCRIPTIONAL REGULATOR RV0890C-RELATED"/>
    <property type="match status" value="1"/>
</dbReference>
<comment type="caution">
    <text evidence="1">The sequence shown here is derived from an EMBL/GenBank/DDBJ whole genome shotgun (WGS) entry which is preliminary data.</text>
</comment>
<dbReference type="SUPFAM" id="SSF52540">
    <property type="entry name" value="P-loop containing nucleoside triphosphate hydrolases"/>
    <property type="match status" value="1"/>
</dbReference>
<reference evidence="1 2" key="1">
    <citation type="submission" date="2019-06" db="EMBL/GenBank/DDBJ databases">
        <title>Draft genome of Streptomyces sedi sp. JCM16909.</title>
        <authorList>
            <person name="Klykleung N."/>
            <person name="Tanasupawat S."/>
            <person name="Kudo T."/>
            <person name="Yuki M."/>
            <person name="Ohkuma M."/>
        </authorList>
    </citation>
    <scope>NUCLEOTIDE SEQUENCE [LARGE SCALE GENOMIC DNA]</scope>
    <source>
        <strain evidence="1 2">JCM 16909</strain>
    </source>
</reference>
<dbReference type="RefSeq" id="WP_139640425.1">
    <property type="nucleotide sequence ID" value="NZ_BAAAZS010000164.1"/>
</dbReference>
<protein>
    <submittedName>
        <fullName evidence="1">Uncharacterized protein</fullName>
    </submittedName>
</protein>
<dbReference type="Gene3D" id="3.40.50.300">
    <property type="entry name" value="P-loop containing nucleotide triphosphate hydrolases"/>
    <property type="match status" value="1"/>
</dbReference>
<evidence type="ECO:0000313" key="2">
    <source>
        <dbReference type="Proteomes" id="UP000311713"/>
    </source>
</evidence>
<gene>
    <name evidence="1" type="ORF">FH715_02855</name>
</gene>